<dbReference type="Proteomes" id="UP000827609">
    <property type="component" value="Segment"/>
</dbReference>
<accession>A0AAE7WST8</accession>
<reference evidence="1" key="1">
    <citation type="submission" date="2021-06" db="EMBL/GenBank/DDBJ databases">
        <title>Complete genome sequence of Erwinia phage pEa_SNUABM_7.</title>
        <authorList>
            <person name="Kim S.G."/>
            <person name="Park S.C."/>
        </authorList>
    </citation>
    <scope>NUCLEOTIDE SEQUENCE</scope>
</reference>
<evidence type="ECO:0000313" key="1">
    <source>
        <dbReference type="EMBL" id="QYW04759.1"/>
    </source>
</evidence>
<organism evidence="1 2">
    <name type="scientific">Erwinia phage pEa_SNUABM_7</name>
    <dbReference type="NCBI Taxonomy" id="2866695"/>
    <lineage>
        <taxon>Viruses</taxon>
        <taxon>Duplodnaviria</taxon>
        <taxon>Heunggongvirae</taxon>
        <taxon>Uroviricota</taxon>
        <taxon>Caudoviricetes</taxon>
        <taxon>Snuvirus</taxon>
        <taxon>Snuvirus SNUABM7</taxon>
    </lineage>
</organism>
<protein>
    <submittedName>
        <fullName evidence="1">Uncharacterized protein</fullName>
    </submittedName>
</protein>
<proteinExistence type="predicted"/>
<gene>
    <name evidence="1" type="ORF">pEaSNUABM7_00091</name>
</gene>
<evidence type="ECO:0000313" key="2">
    <source>
        <dbReference type="Proteomes" id="UP000827609"/>
    </source>
</evidence>
<dbReference type="EMBL" id="MZ475896">
    <property type="protein sequence ID" value="QYW04759.1"/>
    <property type="molecule type" value="Genomic_DNA"/>
</dbReference>
<sequence length="300" mass="31285">MKIINTRQMAQAVVGSASNVAGVLNDPNVGAGWNIFAFSGKLPTSDAGFAAAFNQKSLADMYNQAIGIVRNPVTGTENGNVIALALQSQYIPKGVSYYGTVGTAALAVNQLLPNRITRSGFTDRNITLPLGVGSVASVYSRSASSNTDIEFDTAVTVTHIKFLGTVSDGFTLVALSDDGATEYALGSATAVAGEATCLALSTPRAAKRYRFKYSGTTASMPRILLSSVDAAPSAAATAPTWAAFTHCNTFTHGSIDYSDDIMFAAGACGTSGPFKIVGDVIPNQKTIMYCPKLRFTTRSS</sequence>
<keyword evidence="2" id="KW-1185">Reference proteome</keyword>
<name>A0AAE7WST8_9CAUD</name>